<dbReference type="OrthoDB" id="10308347at2759"/>
<name>A0A8H6IEJ8_9AGAR</name>
<dbReference type="InterPro" id="IPR013087">
    <property type="entry name" value="Znf_C2H2_type"/>
</dbReference>
<evidence type="ECO:0000313" key="5">
    <source>
        <dbReference type="Proteomes" id="UP000521943"/>
    </source>
</evidence>
<dbReference type="PROSITE" id="PS50157">
    <property type="entry name" value="ZINC_FINGER_C2H2_2"/>
    <property type="match status" value="1"/>
</dbReference>
<keyword evidence="1" id="KW-0863">Zinc-finger</keyword>
<organism evidence="4 5">
    <name type="scientific">Ephemerocybe angulata</name>
    <dbReference type="NCBI Taxonomy" id="980116"/>
    <lineage>
        <taxon>Eukaryota</taxon>
        <taxon>Fungi</taxon>
        <taxon>Dikarya</taxon>
        <taxon>Basidiomycota</taxon>
        <taxon>Agaricomycotina</taxon>
        <taxon>Agaricomycetes</taxon>
        <taxon>Agaricomycetidae</taxon>
        <taxon>Agaricales</taxon>
        <taxon>Agaricineae</taxon>
        <taxon>Psathyrellaceae</taxon>
        <taxon>Ephemerocybe</taxon>
    </lineage>
</organism>
<dbReference type="AlphaFoldDB" id="A0A8H6IEJ8"/>
<evidence type="ECO:0000259" key="3">
    <source>
        <dbReference type="PROSITE" id="PS50157"/>
    </source>
</evidence>
<evidence type="ECO:0000256" key="1">
    <source>
        <dbReference type="PROSITE-ProRule" id="PRU00042"/>
    </source>
</evidence>
<feature type="compositionally biased region" description="Basic and acidic residues" evidence="2">
    <location>
        <begin position="173"/>
        <end position="193"/>
    </location>
</feature>
<proteinExistence type="predicted"/>
<dbReference type="EMBL" id="JACGCI010000004">
    <property type="protein sequence ID" value="KAF6764125.1"/>
    <property type="molecule type" value="Genomic_DNA"/>
</dbReference>
<comment type="caution">
    <text evidence="4">The sequence shown here is derived from an EMBL/GenBank/DDBJ whole genome shotgun (WGS) entry which is preliminary data.</text>
</comment>
<evidence type="ECO:0000256" key="2">
    <source>
        <dbReference type="SAM" id="MobiDB-lite"/>
    </source>
</evidence>
<keyword evidence="5" id="KW-1185">Reference proteome</keyword>
<evidence type="ECO:0000313" key="4">
    <source>
        <dbReference type="EMBL" id="KAF6764125.1"/>
    </source>
</evidence>
<keyword evidence="1" id="KW-0479">Metal-binding</keyword>
<reference evidence="4 5" key="1">
    <citation type="submission" date="2020-07" db="EMBL/GenBank/DDBJ databases">
        <title>Comparative genomics of pyrophilous fungi reveals a link between fire events and developmental genes.</title>
        <authorList>
            <consortium name="DOE Joint Genome Institute"/>
            <person name="Steindorff A.S."/>
            <person name="Carver A."/>
            <person name="Calhoun S."/>
            <person name="Stillman K."/>
            <person name="Liu H."/>
            <person name="Lipzen A."/>
            <person name="Pangilinan J."/>
            <person name="Labutti K."/>
            <person name="Bruns T.D."/>
            <person name="Grigoriev I.V."/>
        </authorList>
    </citation>
    <scope>NUCLEOTIDE SEQUENCE [LARGE SCALE GENOMIC DNA]</scope>
    <source>
        <strain evidence="4 5">CBS 144469</strain>
    </source>
</reference>
<feature type="domain" description="C2H2-type" evidence="3">
    <location>
        <begin position="8"/>
        <end position="39"/>
    </location>
</feature>
<dbReference type="GO" id="GO:0008270">
    <property type="term" value="F:zinc ion binding"/>
    <property type="evidence" value="ECO:0007669"/>
    <property type="project" value="UniProtKB-KW"/>
</dbReference>
<keyword evidence="1" id="KW-0862">Zinc</keyword>
<accession>A0A8H6IEJ8</accession>
<sequence length="417" mass="46759">MSALCRSMACEACGRVFKSDSALTTHQKKFCPPYKEKRRKDAEEWDASRALLQEMIKAGTLKPDWWKDDLRKDKKQLEQEEAKRLKKAKEDLMTGELPPLTLPERHFREKHGPLDEEGICKGASFYSCAESDQRKLLKERAEAAATAGVLEPESNESSTITQAAIAPPEPQQDEVRVERAEGVTENNDHREDLQNSPNNEVPTPFTYFDFDNISFNYDVQLDFSDSSQAEPPAPACSSFAPEPTIIDVQYENGDTGQQWENTSPLYVPSQLEDMPSYQLYSESEINLQYGVDSSIHTIPESYTTHSFNIPSSFGMLSNLDTFPVYPSLDTIPRSFATTDYYPLPSQDTALWQTPQTSPEPYCYTKPLPLQTLGSEGVAPLYMPMGVPSDVVAAMLVNLHVPFRHWAGQSPRGGYAAC</sequence>
<gene>
    <name evidence="4" type="ORF">DFP72DRAFT_840239</name>
</gene>
<feature type="region of interest" description="Disordered" evidence="2">
    <location>
        <begin position="147"/>
        <end position="201"/>
    </location>
</feature>
<protein>
    <recommendedName>
        <fullName evidence="3">C2H2-type domain-containing protein</fullName>
    </recommendedName>
</protein>
<dbReference type="Proteomes" id="UP000521943">
    <property type="component" value="Unassembled WGS sequence"/>
</dbReference>